<accession>A0A832UNV6</accession>
<evidence type="ECO:0000256" key="1">
    <source>
        <dbReference type="SAM" id="MobiDB-lite"/>
    </source>
</evidence>
<proteinExistence type="predicted"/>
<comment type="caution">
    <text evidence="3">The sequence shown here is derived from an EMBL/GenBank/DDBJ whole genome shotgun (WGS) entry which is preliminary data.</text>
</comment>
<organism evidence="3 4">
    <name type="scientific">Candidatus Naiadarchaeum limnaeum</name>
    <dbReference type="NCBI Taxonomy" id="2756139"/>
    <lineage>
        <taxon>Archaea</taxon>
        <taxon>Candidatus Undinarchaeota</taxon>
        <taxon>Candidatus Undinarchaeia</taxon>
        <taxon>Candidatus Naiadarchaeales</taxon>
        <taxon>Candidatus Naiadarchaeaceae</taxon>
        <taxon>Candidatus Naiadarchaeum</taxon>
    </lineage>
</organism>
<reference evidence="3 4" key="1">
    <citation type="journal article" name="Nat. Commun.">
        <title>Undinarchaeota illuminate DPANN phylogeny and the impact of gene transfer on archaeal evolution.</title>
        <authorList>
            <person name="Dombrowski N."/>
            <person name="Williams T.A."/>
            <person name="Sun J."/>
            <person name="Woodcroft B.J."/>
            <person name="Lee J.H."/>
            <person name="Minh B.Q."/>
            <person name="Rinke C."/>
            <person name="Spang A."/>
        </authorList>
    </citation>
    <scope>NUCLEOTIDE SEQUENCE [LARGE SCALE GENOMIC DNA]</scope>
    <source>
        <strain evidence="3">MAG_bin1129</strain>
    </source>
</reference>
<protein>
    <submittedName>
        <fullName evidence="3">Uncharacterized protein</fullName>
    </submittedName>
</protein>
<evidence type="ECO:0000313" key="4">
    <source>
        <dbReference type="Proteomes" id="UP000646946"/>
    </source>
</evidence>
<sequence length="438" mass="48074">MKKSLLLSLLIASLLIANAASAGTVVTITKLVNTEGNIGLYIRNEFYPKMFTDSALRNASTLTFHLDGVRAPVDGSKSAESISPGDERLVVLRSPWPTSTFQNLSIVYTDGSGTSNYPVESILVFAKPALTVKEVITEPPHIFTNASVTIRLKMLAAGDKDVSSINVNVLNQPKYFQITDMSNPAFLKVGEEKEFIFKFKQSGEKMPETIIYSTSYFPVELSYSYYGYPVKTVINQTFVVLNRLTTQGLIPKLDFKLDVPPEIERGNSTNLMVYAWNSISGSNKICDVNLTLTADDASIEISEGTTFLPGPYEGRADIPEDPVTTFLIKTSPSTTSKQHTLTAGASYIDCDWKIPDKKSKSINFEVKSSDQQVTGTPAPKVEPEKQVVTKAVTPPKKIGSPKTEENFTLVLILVLATVGVIVLFGAVYFFELRSRSVF</sequence>
<name>A0A832UNV6_9ARCH</name>
<keyword evidence="2" id="KW-0812">Transmembrane</keyword>
<feature type="region of interest" description="Disordered" evidence="1">
    <location>
        <begin position="368"/>
        <end position="388"/>
    </location>
</feature>
<keyword evidence="2" id="KW-1133">Transmembrane helix</keyword>
<evidence type="ECO:0000256" key="2">
    <source>
        <dbReference type="SAM" id="Phobius"/>
    </source>
</evidence>
<keyword evidence="2" id="KW-0472">Membrane</keyword>
<feature type="transmembrane region" description="Helical" evidence="2">
    <location>
        <begin position="407"/>
        <end position="430"/>
    </location>
</feature>
<dbReference type="EMBL" id="DVAB01000033">
    <property type="protein sequence ID" value="HIK00659.1"/>
    <property type="molecule type" value="Genomic_DNA"/>
</dbReference>
<dbReference type="Proteomes" id="UP000646946">
    <property type="component" value="Unassembled WGS sequence"/>
</dbReference>
<dbReference type="AlphaFoldDB" id="A0A832UNV6"/>
<gene>
    <name evidence="3" type="ORF">H1016_03910</name>
</gene>
<evidence type="ECO:0000313" key="3">
    <source>
        <dbReference type="EMBL" id="HIK00659.1"/>
    </source>
</evidence>
<keyword evidence="4" id="KW-1185">Reference proteome</keyword>